<evidence type="ECO:0000313" key="6">
    <source>
        <dbReference type="Proteomes" id="UP000734854"/>
    </source>
</evidence>
<dbReference type="Pfam" id="PF00076">
    <property type="entry name" value="RRM_1"/>
    <property type="match status" value="2"/>
</dbReference>
<evidence type="ECO:0000256" key="1">
    <source>
        <dbReference type="ARBA" id="ARBA00022884"/>
    </source>
</evidence>
<dbReference type="SMART" id="SM00360">
    <property type="entry name" value="RRM"/>
    <property type="match status" value="2"/>
</dbReference>
<feature type="domain" description="RRM" evidence="4">
    <location>
        <begin position="62"/>
        <end position="150"/>
    </location>
</feature>
<feature type="region of interest" description="Disordered" evidence="3">
    <location>
        <begin position="309"/>
        <end position="332"/>
    </location>
</feature>
<dbReference type="GO" id="GO:0003723">
    <property type="term" value="F:RNA binding"/>
    <property type="evidence" value="ECO:0007669"/>
    <property type="project" value="UniProtKB-UniRule"/>
</dbReference>
<dbReference type="PANTHER" id="PTHR48024">
    <property type="entry name" value="GEO13361P1-RELATED"/>
    <property type="match status" value="1"/>
</dbReference>
<dbReference type="InterPro" id="IPR000504">
    <property type="entry name" value="RRM_dom"/>
</dbReference>
<reference evidence="5 6" key="1">
    <citation type="submission" date="2020-08" db="EMBL/GenBank/DDBJ databases">
        <title>Plant Genome Project.</title>
        <authorList>
            <person name="Zhang R.-G."/>
        </authorList>
    </citation>
    <scope>NUCLEOTIDE SEQUENCE [LARGE SCALE GENOMIC DNA]</scope>
    <source>
        <tissue evidence="5">Rhizome</tissue>
    </source>
</reference>
<evidence type="ECO:0000313" key="5">
    <source>
        <dbReference type="EMBL" id="KAG6489947.1"/>
    </source>
</evidence>
<dbReference type="Proteomes" id="UP000734854">
    <property type="component" value="Unassembled WGS sequence"/>
</dbReference>
<evidence type="ECO:0000259" key="4">
    <source>
        <dbReference type="PROSITE" id="PS50102"/>
    </source>
</evidence>
<name>A0A8J5KRS6_ZINOF</name>
<dbReference type="InterPro" id="IPR050886">
    <property type="entry name" value="RNA-binding_reg"/>
</dbReference>
<keyword evidence="1 2" id="KW-0694">RNA-binding</keyword>
<organism evidence="5 6">
    <name type="scientific">Zingiber officinale</name>
    <name type="common">Ginger</name>
    <name type="synonym">Amomum zingiber</name>
    <dbReference type="NCBI Taxonomy" id="94328"/>
    <lineage>
        <taxon>Eukaryota</taxon>
        <taxon>Viridiplantae</taxon>
        <taxon>Streptophyta</taxon>
        <taxon>Embryophyta</taxon>
        <taxon>Tracheophyta</taxon>
        <taxon>Spermatophyta</taxon>
        <taxon>Magnoliopsida</taxon>
        <taxon>Liliopsida</taxon>
        <taxon>Zingiberales</taxon>
        <taxon>Zingiberaceae</taxon>
        <taxon>Zingiber</taxon>
    </lineage>
</organism>
<gene>
    <name evidence="5" type="ORF">ZIOFF_051229</name>
</gene>
<feature type="domain" description="RRM" evidence="4">
    <location>
        <begin position="150"/>
        <end position="229"/>
    </location>
</feature>
<dbReference type="GO" id="GO:0005634">
    <property type="term" value="C:nucleus"/>
    <property type="evidence" value="ECO:0007669"/>
    <property type="project" value="TreeGrafter"/>
</dbReference>
<comment type="caution">
    <text evidence="5">The sequence shown here is derived from an EMBL/GenBank/DDBJ whole genome shotgun (WGS) entry which is preliminary data.</text>
</comment>
<proteinExistence type="predicted"/>
<sequence length="332" mass="36071">MADEDYFTSIPEVYLSPADVRLIIDSFPINQLRGLIATAFCRGDQDIVSNVRAIADRDLTMRTIYITSLSTETATDDLFYLFSPYGEVEHAHVDFDGDTGNTMCTGFVTFQHADGAVLALKEPSKKIHGRMTFARRFFDGRGLTSSCSTRMVFVGNVPPDMRWDRLLAHFSSFGEIEEGPLGMDPQTGKFMGFAIFIFKNVDGARNSLLEPIKNIDGHVLRCTSVYSSGWKPGAPLGGVPQPDHRLAGRIGSPAAAGPTHLPNLSFSFPQPLGGVVAYEQGIGPGLDGLVGYPLISHLRGAPYTVMYYPPADSNPGQRVPGGETDQNMPSNT</sequence>
<evidence type="ECO:0000256" key="2">
    <source>
        <dbReference type="PROSITE-ProRule" id="PRU00176"/>
    </source>
</evidence>
<protein>
    <recommendedName>
        <fullName evidence="4">RRM domain-containing protein</fullName>
    </recommendedName>
</protein>
<dbReference type="EMBL" id="JACMSC010000014">
    <property type="protein sequence ID" value="KAG6489947.1"/>
    <property type="molecule type" value="Genomic_DNA"/>
</dbReference>
<dbReference type="PANTHER" id="PTHR48024:SF25">
    <property type="entry name" value="UBP1-ASSOCIATED PROTEIN 2C"/>
    <property type="match status" value="1"/>
</dbReference>
<dbReference type="AlphaFoldDB" id="A0A8J5KRS6"/>
<dbReference type="OrthoDB" id="1875751at2759"/>
<dbReference type="PROSITE" id="PS50102">
    <property type="entry name" value="RRM"/>
    <property type="match status" value="2"/>
</dbReference>
<accession>A0A8J5KRS6</accession>
<evidence type="ECO:0000256" key="3">
    <source>
        <dbReference type="SAM" id="MobiDB-lite"/>
    </source>
</evidence>
<keyword evidence="6" id="KW-1185">Reference proteome</keyword>